<dbReference type="OrthoDB" id="7365442at2"/>
<organism evidence="2 3">
    <name type="scientific">Ruegeria conchae</name>
    <dbReference type="NCBI Taxonomy" id="981384"/>
    <lineage>
        <taxon>Bacteria</taxon>
        <taxon>Pseudomonadati</taxon>
        <taxon>Pseudomonadota</taxon>
        <taxon>Alphaproteobacteria</taxon>
        <taxon>Rhodobacterales</taxon>
        <taxon>Roseobacteraceae</taxon>
        <taxon>Ruegeria</taxon>
    </lineage>
</organism>
<dbReference type="EMBL" id="RCCT01000001">
    <property type="protein sequence ID" value="RLK10170.1"/>
    <property type="molecule type" value="Genomic_DNA"/>
</dbReference>
<feature type="domain" description="Glutamine amidotransferase" evidence="1">
    <location>
        <begin position="68"/>
        <end position="175"/>
    </location>
</feature>
<dbReference type="Proteomes" id="UP000271700">
    <property type="component" value="Unassembled WGS sequence"/>
</dbReference>
<sequence length="226" mass="24974">MKIGILVTGHPPDELYDQFGEYDGMFRALLGGNGFEFQTYAVVDGEFPEDAHQADGWVITGSRHGAYEDHPWIPPLEQLIRDIQKTGNPLIGVCFGHQIIAQALGGKVEKFKDGWAIGRTDYRFGDQSVSLNAWHQDQVTQLPEGAVVTGTNDFCQNAMVTYGDTIWTVQAHPEYGNDFIQGLMETRGKGVVPDALMQAAANRHDAPDDNAKIGRHMAEFLKKARA</sequence>
<dbReference type="GO" id="GO:0005829">
    <property type="term" value="C:cytosol"/>
    <property type="evidence" value="ECO:0007669"/>
    <property type="project" value="TreeGrafter"/>
</dbReference>
<dbReference type="STRING" id="981384.GCA_000192475_02808"/>
<dbReference type="Pfam" id="PF00117">
    <property type="entry name" value="GATase"/>
    <property type="match status" value="1"/>
</dbReference>
<evidence type="ECO:0000313" key="2">
    <source>
        <dbReference type="EMBL" id="RLK10170.1"/>
    </source>
</evidence>
<reference evidence="2 3" key="1">
    <citation type="submission" date="2018-10" db="EMBL/GenBank/DDBJ databases">
        <title>Genomic Encyclopedia of Archaeal and Bacterial Type Strains, Phase II (KMG-II): from individual species to whole genera.</title>
        <authorList>
            <person name="Goeker M."/>
        </authorList>
    </citation>
    <scope>NUCLEOTIDE SEQUENCE [LARGE SCALE GENOMIC DNA]</scope>
    <source>
        <strain evidence="2 3">DSM 29317</strain>
    </source>
</reference>
<keyword evidence="3" id="KW-1185">Reference proteome</keyword>
<comment type="caution">
    <text evidence="2">The sequence shown here is derived from an EMBL/GenBank/DDBJ whole genome shotgun (WGS) entry which is preliminary data.</text>
</comment>
<dbReference type="InterPro" id="IPR017926">
    <property type="entry name" value="GATASE"/>
</dbReference>
<dbReference type="AlphaFoldDB" id="A0A497ZLD3"/>
<gene>
    <name evidence="2" type="ORF">CLV75_0136</name>
</gene>
<dbReference type="PANTHER" id="PTHR42695:SF5">
    <property type="entry name" value="GLUTAMINE AMIDOTRANSFERASE YLR126C-RELATED"/>
    <property type="match status" value="1"/>
</dbReference>
<protein>
    <submittedName>
        <fullName evidence="2">GMP synthase (Glutamine-hydrolysing)</fullName>
    </submittedName>
</protein>
<evidence type="ECO:0000259" key="1">
    <source>
        <dbReference type="Pfam" id="PF00117"/>
    </source>
</evidence>
<dbReference type="RefSeq" id="WP_010439155.1">
    <property type="nucleotide sequence ID" value="NZ_AEYW01000006.1"/>
</dbReference>
<dbReference type="InterPro" id="IPR029062">
    <property type="entry name" value="Class_I_gatase-like"/>
</dbReference>
<dbReference type="InterPro" id="IPR044992">
    <property type="entry name" value="ChyE-like"/>
</dbReference>
<dbReference type="PROSITE" id="PS51273">
    <property type="entry name" value="GATASE_TYPE_1"/>
    <property type="match status" value="1"/>
</dbReference>
<name>A0A497ZLD3_9RHOB</name>
<dbReference type="SUPFAM" id="SSF52317">
    <property type="entry name" value="Class I glutamine amidotransferase-like"/>
    <property type="match status" value="1"/>
</dbReference>
<dbReference type="Gene3D" id="3.40.50.880">
    <property type="match status" value="1"/>
</dbReference>
<evidence type="ECO:0000313" key="3">
    <source>
        <dbReference type="Proteomes" id="UP000271700"/>
    </source>
</evidence>
<accession>A0A497ZLD3</accession>
<dbReference type="PANTHER" id="PTHR42695">
    <property type="entry name" value="GLUTAMINE AMIDOTRANSFERASE YLR126C-RELATED"/>
    <property type="match status" value="1"/>
</dbReference>
<proteinExistence type="predicted"/>
<dbReference type="CDD" id="cd01741">
    <property type="entry name" value="GATase1_1"/>
    <property type="match status" value="1"/>
</dbReference>